<dbReference type="InterPro" id="IPR000577">
    <property type="entry name" value="Carb_kinase_FGGY"/>
</dbReference>
<dbReference type="InterPro" id="IPR018485">
    <property type="entry name" value="FGGY_C"/>
</dbReference>
<evidence type="ECO:0000256" key="3">
    <source>
        <dbReference type="ARBA" id="ARBA00022777"/>
    </source>
</evidence>
<evidence type="ECO:0000259" key="6">
    <source>
        <dbReference type="Pfam" id="PF02782"/>
    </source>
</evidence>
<dbReference type="GO" id="GO:0005997">
    <property type="term" value="P:xylulose metabolic process"/>
    <property type="evidence" value="ECO:0007669"/>
    <property type="project" value="InterPro"/>
</dbReference>
<dbReference type="InterPro" id="IPR050406">
    <property type="entry name" value="FGGY_Carb_Kinase"/>
</dbReference>
<evidence type="ECO:0000313" key="7">
    <source>
        <dbReference type="EMBL" id="CAB4754622.1"/>
    </source>
</evidence>
<evidence type="ECO:0000256" key="1">
    <source>
        <dbReference type="ARBA" id="ARBA00022679"/>
    </source>
</evidence>
<dbReference type="Pfam" id="PF02782">
    <property type="entry name" value="FGGY_C"/>
    <property type="match status" value="1"/>
</dbReference>
<dbReference type="InterPro" id="IPR006000">
    <property type="entry name" value="Xylulokinase"/>
</dbReference>
<sequence>MSVPALVAGVDSSTQSTKVELRRADSGQLVGFGSAPHTAVHPPVAEQDPSLWLAALQTALAQALAQAQTRTLDAGHKVEIQAISIAGQQHGLVCLDAQAQVIRPAKLWCDTTSAADADWLIEQLPGGAAAFAQACGSVPVAAFTIAKLSWLHRSEPESWKRLRTVLLPHDWLNFVLTGNTVTDRGDASGTGYWSPITDEYCWDLLQIVDAHTDWRHMLPRVLGPLEPAGEWQGALVAPGTGDNMAAALGIGLSASEVAISLGTSGTVFAVSEHPCSDETGAVAGFADATGKYLPLVCTLNATKVTDTLSRLCGLDLAELDAAALASPAGAGGLTLLPYLDGERTPNRPTASGQIKGLRTDTTVSQLARAGFEGVICGLLDGLDELSKHADTSGRVFLVGGGAHSAAYRQILADLTGREIITSDLDEAVATGACLQAAATLLGRDIEQLRGEWSVGSRHVTAPIPAATRQSDEIRSRYQDLRDS</sequence>
<dbReference type="PANTHER" id="PTHR43095:SF5">
    <property type="entry name" value="XYLULOSE KINASE"/>
    <property type="match status" value="1"/>
</dbReference>
<dbReference type="GO" id="GO:0005524">
    <property type="term" value="F:ATP binding"/>
    <property type="evidence" value="ECO:0007669"/>
    <property type="project" value="UniProtKB-KW"/>
</dbReference>
<feature type="domain" description="Carbohydrate kinase FGGY C-terminal" evidence="6">
    <location>
        <begin position="258"/>
        <end position="438"/>
    </location>
</feature>
<dbReference type="Gene3D" id="3.30.420.40">
    <property type="match status" value="2"/>
</dbReference>
<dbReference type="PIRSF" id="PIRSF000538">
    <property type="entry name" value="GlpK"/>
    <property type="match status" value="1"/>
</dbReference>
<dbReference type="PANTHER" id="PTHR43095">
    <property type="entry name" value="SUGAR KINASE"/>
    <property type="match status" value="1"/>
</dbReference>
<evidence type="ECO:0000256" key="2">
    <source>
        <dbReference type="ARBA" id="ARBA00022741"/>
    </source>
</evidence>
<feature type="domain" description="Carbohydrate kinase FGGY N-terminal" evidence="5">
    <location>
        <begin position="7"/>
        <end position="232"/>
    </location>
</feature>
<reference evidence="7" key="1">
    <citation type="submission" date="2020-05" db="EMBL/GenBank/DDBJ databases">
        <authorList>
            <person name="Chiriac C."/>
            <person name="Salcher M."/>
            <person name="Ghai R."/>
            <person name="Kavagutti S V."/>
        </authorList>
    </citation>
    <scope>NUCLEOTIDE SEQUENCE</scope>
</reference>
<proteinExistence type="predicted"/>
<protein>
    <submittedName>
        <fullName evidence="7">Unannotated protein</fullName>
    </submittedName>
</protein>
<dbReference type="InterPro" id="IPR018484">
    <property type="entry name" value="FGGY_N"/>
</dbReference>
<dbReference type="GO" id="GO:0004856">
    <property type="term" value="F:D-xylulokinase activity"/>
    <property type="evidence" value="ECO:0007669"/>
    <property type="project" value="InterPro"/>
</dbReference>
<evidence type="ECO:0000256" key="4">
    <source>
        <dbReference type="ARBA" id="ARBA00022840"/>
    </source>
</evidence>
<keyword evidence="4" id="KW-0067">ATP-binding</keyword>
<accession>A0A6J6U4G5</accession>
<dbReference type="NCBIfam" id="TIGR01312">
    <property type="entry name" value="XylB"/>
    <property type="match status" value="1"/>
</dbReference>
<dbReference type="CDD" id="cd07809">
    <property type="entry name" value="ASKHA_NBD_FGGY_BaXK-like"/>
    <property type="match status" value="1"/>
</dbReference>
<dbReference type="InterPro" id="IPR043129">
    <property type="entry name" value="ATPase_NBD"/>
</dbReference>
<name>A0A6J6U4G5_9ZZZZ</name>
<dbReference type="AlphaFoldDB" id="A0A6J6U4G5"/>
<organism evidence="7">
    <name type="scientific">freshwater metagenome</name>
    <dbReference type="NCBI Taxonomy" id="449393"/>
    <lineage>
        <taxon>unclassified sequences</taxon>
        <taxon>metagenomes</taxon>
        <taxon>ecological metagenomes</taxon>
    </lineage>
</organism>
<keyword evidence="2" id="KW-0547">Nucleotide-binding</keyword>
<dbReference type="EMBL" id="CAEZYU010000102">
    <property type="protein sequence ID" value="CAB4754622.1"/>
    <property type="molecule type" value="Genomic_DNA"/>
</dbReference>
<evidence type="ECO:0000259" key="5">
    <source>
        <dbReference type="Pfam" id="PF00370"/>
    </source>
</evidence>
<dbReference type="SUPFAM" id="SSF53067">
    <property type="entry name" value="Actin-like ATPase domain"/>
    <property type="match status" value="2"/>
</dbReference>
<keyword evidence="3" id="KW-0418">Kinase</keyword>
<keyword evidence="1" id="KW-0808">Transferase</keyword>
<gene>
    <name evidence="7" type="ORF">UFOPK2766_01847</name>
</gene>
<dbReference type="Pfam" id="PF00370">
    <property type="entry name" value="FGGY_N"/>
    <property type="match status" value="1"/>
</dbReference>